<evidence type="ECO:0000313" key="3">
    <source>
        <dbReference type="Proteomes" id="UP000198816"/>
    </source>
</evidence>
<dbReference type="EMBL" id="FNNZ01000027">
    <property type="protein sequence ID" value="SDX45160.1"/>
    <property type="molecule type" value="Genomic_DNA"/>
</dbReference>
<proteinExistence type="predicted"/>
<protein>
    <submittedName>
        <fullName evidence="2">Uncharacterized protein</fullName>
    </submittedName>
</protein>
<feature type="region of interest" description="Disordered" evidence="1">
    <location>
        <begin position="16"/>
        <end position="93"/>
    </location>
</feature>
<feature type="compositionally biased region" description="Low complexity" evidence="1">
    <location>
        <begin position="68"/>
        <end position="88"/>
    </location>
</feature>
<dbReference type="Proteomes" id="UP000198816">
    <property type="component" value="Unassembled WGS sequence"/>
</dbReference>
<organism evidence="2 3">
    <name type="scientific">Thiocapsa roseopersicina</name>
    <dbReference type="NCBI Taxonomy" id="1058"/>
    <lineage>
        <taxon>Bacteria</taxon>
        <taxon>Pseudomonadati</taxon>
        <taxon>Pseudomonadota</taxon>
        <taxon>Gammaproteobacteria</taxon>
        <taxon>Chromatiales</taxon>
        <taxon>Chromatiaceae</taxon>
        <taxon>Thiocapsa</taxon>
    </lineage>
</organism>
<feature type="compositionally biased region" description="Basic and acidic residues" evidence="1">
    <location>
        <begin position="37"/>
        <end position="56"/>
    </location>
</feature>
<reference evidence="3" key="1">
    <citation type="submission" date="2016-10" db="EMBL/GenBank/DDBJ databases">
        <authorList>
            <person name="Varghese N."/>
            <person name="Submissions S."/>
        </authorList>
    </citation>
    <scope>NUCLEOTIDE SEQUENCE [LARGE SCALE GENOMIC DNA]</scope>
    <source>
        <strain evidence="3">DSM 217</strain>
    </source>
</reference>
<gene>
    <name evidence="2" type="ORF">SAMN05421783_1277</name>
</gene>
<feature type="region of interest" description="Disordered" evidence="1">
    <location>
        <begin position="109"/>
        <end position="154"/>
    </location>
</feature>
<dbReference type="STRING" id="1058.SAMN05421783_1277"/>
<dbReference type="AlphaFoldDB" id="A0A1H3BT21"/>
<accession>A0A1H3BT21</accession>
<keyword evidence="3" id="KW-1185">Reference proteome</keyword>
<sequence length="190" mass="20812">MGGNRLNWDMANRRARARRHGSESAFVDLPPTGSFADRARYFDKSQGKSPKPREPLKPLVKPAPLRPQSQKGGKQSQGTPRQTTPTTPLAKCPECGALVKKLRAHITKAHPALAATNGSEKRPKAAAKKPSPKEQPKQSEAAQQVQTARQPMPALGPERCPFCVAQASDLHDHILDEHGSEKLVQWILSR</sequence>
<name>A0A1H3BT21_THIRO</name>
<evidence type="ECO:0000313" key="2">
    <source>
        <dbReference type="EMBL" id="SDX45160.1"/>
    </source>
</evidence>
<evidence type="ECO:0000256" key="1">
    <source>
        <dbReference type="SAM" id="MobiDB-lite"/>
    </source>
</evidence>